<protein>
    <recommendedName>
        <fullName evidence="3">Sulfotransferase</fullName>
    </recommendedName>
</protein>
<dbReference type="EMBL" id="JAWDJX010000054">
    <property type="protein sequence ID" value="KAK3047973.1"/>
    <property type="molecule type" value="Genomic_DNA"/>
</dbReference>
<reference evidence="1" key="1">
    <citation type="submission" date="2023-04" db="EMBL/GenBank/DDBJ databases">
        <title>Black Yeasts Isolated from many extreme environments.</title>
        <authorList>
            <person name="Coleine C."/>
            <person name="Stajich J.E."/>
            <person name="Selbmann L."/>
        </authorList>
    </citation>
    <scope>NUCLEOTIDE SEQUENCE</scope>
    <source>
        <strain evidence="1">CCFEE 5312</strain>
    </source>
</reference>
<dbReference type="SUPFAM" id="SSF52540">
    <property type="entry name" value="P-loop containing nucleoside triphosphate hydrolases"/>
    <property type="match status" value="1"/>
</dbReference>
<dbReference type="AlphaFoldDB" id="A0AAJ0G878"/>
<organism evidence="1 2">
    <name type="scientific">Extremus antarcticus</name>
    <dbReference type="NCBI Taxonomy" id="702011"/>
    <lineage>
        <taxon>Eukaryota</taxon>
        <taxon>Fungi</taxon>
        <taxon>Dikarya</taxon>
        <taxon>Ascomycota</taxon>
        <taxon>Pezizomycotina</taxon>
        <taxon>Dothideomycetes</taxon>
        <taxon>Dothideomycetidae</taxon>
        <taxon>Mycosphaerellales</taxon>
        <taxon>Extremaceae</taxon>
        <taxon>Extremus</taxon>
    </lineage>
</organism>
<dbReference type="InterPro" id="IPR027417">
    <property type="entry name" value="P-loop_NTPase"/>
</dbReference>
<comment type="caution">
    <text evidence="1">The sequence shown here is derived from an EMBL/GenBank/DDBJ whole genome shotgun (WGS) entry which is preliminary data.</text>
</comment>
<name>A0AAJ0G878_9PEZI</name>
<dbReference type="PANTHER" id="PTHR48312">
    <property type="match status" value="1"/>
</dbReference>
<evidence type="ECO:0000313" key="1">
    <source>
        <dbReference type="EMBL" id="KAK3047973.1"/>
    </source>
</evidence>
<dbReference type="Gene3D" id="3.40.50.300">
    <property type="entry name" value="P-loop containing nucleotide triphosphate hydrolases"/>
    <property type="match status" value="1"/>
</dbReference>
<dbReference type="Proteomes" id="UP001271007">
    <property type="component" value="Unassembled WGS sequence"/>
</dbReference>
<evidence type="ECO:0000313" key="2">
    <source>
        <dbReference type="Proteomes" id="UP001271007"/>
    </source>
</evidence>
<accession>A0AAJ0G878</accession>
<evidence type="ECO:0008006" key="3">
    <source>
        <dbReference type="Google" id="ProtNLM"/>
    </source>
</evidence>
<keyword evidence="2" id="KW-1185">Reference proteome</keyword>
<gene>
    <name evidence="1" type="ORF">LTR09_010648</name>
</gene>
<proteinExistence type="predicted"/>
<dbReference type="PANTHER" id="PTHR48312:SF1">
    <property type="entry name" value="SULFOTRANSFERASE"/>
    <property type="match status" value="1"/>
</dbReference>
<sequence>MTSQLLLYTQPRSGSHLLERMLEGQLNCTPFLRLFEDGWHHHIIEWLRRDDYANGMPADANSKYEDDMHSGIKEWQEELSKAQQVGTILMVHTHSFFPASAESILKYTETPRPQPSPGENFTLVPDSLLCYPGTVPILTIRNPRLAVPSAYKAMQNIIPDGDRPNLQLLTNLIWTRLLYDYYEANSIEPLVVDADDYMTSESFVKQLCSKAGLNPEQATLAWSPTTEQEKDGLQQPYVAVQTTLMGSTAANPGRAAKNLNLDDEEKKWKEEFGEKLPLIQELVQLAMPHYEYLYERRLRF</sequence>